<accession>A0AAJ1VGU4</accession>
<evidence type="ECO:0000256" key="3">
    <source>
        <dbReference type="SAM" id="SignalP"/>
    </source>
</evidence>
<dbReference type="InterPro" id="IPR017850">
    <property type="entry name" value="Alkaline_phosphatase_core_sf"/>
</dbReference>
<evidence type="ECO:0000313" key="6">
    <source>
        <dbReference type="Proteomes" id="UP001228636"/>
    </source>
</evidence>
<evidence type="ECO:0000259" key="4">
    <source>
        <dbReference type="Pfam" id="PF00884"/>
    </source>
</evidence>
<dbReference type="InterPro" id="IPR000917">
    <property type="entry name" value="Sulfatase_N"/>
</dbReference>
<protein>
    <submittedName>
        <fullName evidence="5">Sulfatase</fullName>
    </submittedName>
</protein>
<evidence type="ECO:0000256" key="1">
    <source>
        <dbReference type="ARBA" id="ARBA00008779"/>
    </source>
</evidence>
<feature type="chain" id="PRO_5042524707" evidence="3">
    <location>
        <begin position="25"/>
        <end position="518"/>
    </location>
</feature>
<feature type="signal peptide" evidence="3">
    <location>
        <begin position="1"/>
        <end position="24"/>
    </location>
</feature>
<evidence type="ECO:0000256" key="2">
    <source>
        <dbReference type="ARBA" id="ARBA00022801"/>
    </source>
</evidence>
<dbReference type="SUPFAM" id="SSF53649">
    <property type="entry name" value="Alkaline phosphatase-like"/>
    <property type="match status" value="1"/>
</dbReference>
<sequence length="518" mass="59585">MKKQYSYFAVRILCVLMLATAFVACNQKEKATKKTKETAKKPNILWVVAEDLSPFMGAYGDSINKGHTPVIDKLAAEGVLFKRAYATAPVCSAARSALITGVYQTTTGTHNHRSSRFTDGEIVPEELRIHLPEEMKTIPELMKEAGYFTFNSGKDDYNFDYDRRALYDVGTKEDYKAGMNGWQGNHAIDFMTVKEYVWNARKDKNQPWFGQVQIMGGKKDAKYVREGEKLATNDVPLPPYFPNIKSQREAWTTHYNANRGSDVTLEKVIKQLEADGELENTIIFFFSDHGSPTSLRHKQFCYEGGLLVPLIIKGDNPVLKAGTVRNDLVSLLDVSATTLALGNAKMPSYLVGQDLFSNDYQEKEYVIGARDRCDYTIDKIRTVVSEEYRYIKNYFPERPMMQAGYRDNKKIVTDFRKLHEEGKLTPYQEQHWFGVRPVEELYDLKKDPNQMNNLALNTEYSEVLLKHRNVLENWIKETGDKGQFPEDAKQLEATYNMWKDRPRFKNAKINPEYDQFKK</sequence>
<proteinExistence type="inferred from homology"/>
<dbReference type="Gene3D" id="3.40.720.10">
    <property type="entry name" value="Alkaline Phosphatase, subunit A"/>
    <property type="match status" value="1"/>
</dbReference>
<dbReference type="PANTHER" id="PTHR42693">
    <property type="entry name" value="ARYLSULFATASE FAMILY MEMBER"/>
    <property type="match status" value="1"/>
</dbReference>
<name>A0AAJ1VGU4_9FLAO</name>
<dbReference type="CDD" id="cd16027">
    <property type="entry name" value="SGSH"/>
    <property type="match status" value="1"/>
</dbReference>
<organism evidence="5 6">
    <name type="scientific">Polaribacter sejongensis</name>
    <dbReference type="NCBI Taxonomy" id="985043"/>
    <lineage>
        <taxon>Bacteria</taxon>
        <taxon>Pseudomonadati</taxon>
        <taxon>Bacteroidota</taxon>
        <taxon>Flavobacteriia</taxon>
        <taxon>Flavobacteriales</taxon>
        <taxon>Flavobacteriaceae</taxon>
    </lineage>
</organism>
<dbReference type="EMBL" id="JAUFQH010000008">
    <property type="protein sequence ID" value="MDN3619991.1"/>
    <property type="molecule type" value="Genomic_DNA"/>
</dbReference>
<gene>
    <name evidence="5" type="ORF">QWY81_11055</name>
</gene>
<dbReference type="GO" id="GO:0004065">
    <property type="term" value="F:arylsulfatase activity"/>
    <property type="evidence" value="ECO:0007669"/>
    <property type="project" value="TreeGrafter"/>
</dbReference>
<reference evidence="5 6" key="1">
    <citation type="journal article" date="2014" name="Int. J. Syst. Evol. Microbiol.">
        <title>Complete genome sequence of Corynebacterium casei LMG S-19264T (=DSM 44701T), isolated from a smear-ripened cheese.</title>
        <authorList>
            <consortium name="US DOE Joint Genome Institute (JGI-PGF)"/>
            <person name="Walter F."/>
            <person name="Albersmeier A."/>
            <person name="Kalinowski J."/>
            <person name="Ruckert C."/>
        </authorList>
    </citation>
    <scope>NUCLEOTIDE SEQUENCE [LARGE SCALE GENOMIC DNA]</scope>
    <source>
        <strain evidence="5 6">CECT 8670</strain>
    </source>
</reference>
<dbReference type="PANTHER" id="PTHR42693:SF53">
    <property type="entry name" value="ENDO-4-O-SULFATASE"/>
    <property type="match status" value="1"/>
</dbReference>
<dbReference type="InterPro" id="IPR050738">
    <property type="entry name" value="Sulfatase"/>
</dbReference>
<dbReference type="AlphaFoldDB" id="A0AAJ1VGU4"/>
<dbReference type="Pfam" id="PF00884">
    <property type="entry name" value="Sulfatase"/>
    <property type="match status" value="1"/>
</dbReference>
<keyword evidence="3" id="KW-0732">Signal</keyword>
<comment type="similarity">
    <text evidence="1">Belongs to the sulfatase family.</text>
</comment>
<evidence type="ECO:0000313" key="5">
    <source>
        <dbReference type="EMBL" id="MDN3619991.1"/>
    </source>
</evidence>
<dbReference type="Proteomes" id="UP001228636">
    <property type="component" value="Unassembled WGS sequence"/>
</dbReference>
<dbReference type="RefSeq" id="WP_261972714.1">
    <property type="nucleotide sequence ID" value="NZ_CP103460.1"/>
</dbReference>
<keyword evidence="2" id="KW-0378">Hydrolase</keyword>
<dbReference type="PROSITE" id="PS51257">
    <property type="entry name" value="PROKAR_LIPOPROTEIN"/>
    <property type="match status" value="1"/>
</dbReference>
<feature type="domain" description="Sulfatase N-terminal" evidence="4">
    <location>
        <begin position="42"/>
        <end position="342"/>
    </location>
</feature>
<comment type="caution">
    <text evidence="5">The sequence shown here is derived from an EMBL/GenBank/DDBJ whole genome shotgun (WGS) entry which is preliminary data.</text>
</comment>